<evidence type="ECO:0000256" key="2">
    <source>
        <dbReference type="ARBA" id="ARBA00006103"/>
    </source>
</evidence>
<evidence type="ECO:0000256" key="9">
    <source>
        <dbReference type="ARBA" id="ARBA00023136"/>
    </source>
</evidence>
<dbReference type="Proteomes" id="UP001159364">
    <property type="component" value="Linkage Group LG12"/>
</dbReference>
<evidence type="ECO:0000256" key="8">
    <source>
        <dbReference type="ARBA" id="ARBA00023010"/>
    </source>
</evidence>
<keyword evidence="7 11" id="KW-1133">Transmembrane helix</keyword>
<comment type="subcellular location">
    <subcellularLocation>
        <location evidence="1">Endoplasmic reticulum membrane</location>
        <topology evidence="1">Single-pass membrane protein</topology>
    </subcellularLocation>
</comment>
<name>A0AAV8S9R3_9ROSI</name>
<keyword evidence="5" id="KW-0256">Endoplasmic reticulum</keyword>
<evidence type="ECO:0000256" key="7">
    <source>
        <dbReference type="ARBA" id="ARBA00022989"/>
    </source>
</evidence>
<dbReference type="PANTHER" id="PTHR13509">
    <property type="entry name" value="SEC61 SUBUNIT BETA"/>
    <property type="match status" value="1"/>
</dbReference>
<dbReference type="InterPro" id="IPR016482">
    <property type="entry name" value="SecG/Sec61-beta/Sbh"/>
</dbReference>
<keyword evidence="13" id="KW-1185">Reference proteome</keyword>
<keyword evidence="4 11" id="KW-0812">Transmembrane</keyword>
<keyword evidence="6" id="KW-0653">Protein transport</keyword>
<organism evidence="12 13">
    <name type="scientific">Erythroxylum novogranatense</name>
    <dbReference type="NCBI Taxonomy" id="1862640"/>
    <lineage>
        <taxon>Eukaryota</taxon>
        <taxon>Viridiplantae</taxon>
        <taxon>Streptophyta</taxon>
        <taxon>Embryophyta</taxon>
        <taxon>Tracheophyta</taxon>
        <taxon>Spermatophyta</taxon>
        <taxon>Magnoliopsida</taxon>
        <taxon>eudicotyledons</taxon>
        <taxon>Gunneridae</taxon>
        <taxon>Pentapetalae</taxon>
        <taxon>rosids</taxon>
        <taxon>fabids</taxon>
        <taxon>Malpighiales</taxon>
        <taxon>Erythroxylaceae</taxon>
        <taxon>Erythroxylum</taxon>
    </lineage>
</organism>
<evidence type="ECO:0000256" key="3">
    <source>
        <dbReference type="ARBA" id="ARBA00022448"/>
    </source>
</evidence>
<accession>A0AAV8S9R3</accession>
<feature type="transmembrane region" description="Helical" evidence="11">
    <location>
        <begin position="58"/>
        <end position="77"/>
    </location>
</feature>
<evidence type="ECO:0000256" key="5">
    <source>
        <dbReference type="ARBA" id="ARBA00022824"/>
    </source>
</evidence>
<protein>
    <recommendedName>
        <fullName evidence="14">Protein transport protein Sec61 subunit beta</fullName>
    </recommendedName>
</protein>
<sequence length="80" mass="8416">MALGGSRPQRGTAAASASMRRRKTASCGASGGASGGSVETVLQFYTHDSSWLKLGPKFVVIMSICFIAFVTILHVLANFH</sequence>
<evidence type="ECO:0000313" key="13">
    <source>
        <dbReference type="Proteomes" id="UP001159364"/>
    </source>
</evidence>
<comment type="caution">
    <text evidence="12">The sequence shown here is derived from an EMBL/GenBank/DDBJ whole genome shotgun (WGS) entry which is preliminary data.</text>
</comment>
<proteinExistence type="inferred from homology"/>
<comment type="similarity">
    <text evidence="2">Belongs to the SEC61-beta family.</text>
</comment>
<dbReference type="GO" id="GO:0006886">
    <property type="term" value="P:intracellular protein transport"/>
    <property type="evidence" value="ECO:0007669"/>
    <property type="project" value="InterPro"/>
</dbReference>
<dbReference type="AlphaFoldDB" id="A0AAV8S9R3"/>
<keyword evidence="8" id="KW-0811">Translocation</keyword>
<keyword evidence="3" id="KW-0813">Transport</keyword>
<dbReference type="Pfam" id="PF03911">
    <property type="entry name" value="Sec61_beta"/>
    <property type="match status" value="1"/>
</dbReference>
<feature type="region of interest" description="Disordered" evidence="10">
    <location>
        <begin position="1"/>
        <end position="36"/>
    </location>
</feature>
<reference evidence="12 13" key="1">
    <citation type="submission" date="2021-09" db="EMBL/GenBank/DDBJ databases">
        <title>Genomic insights and catalytic innovation underlie evolution of tropane alkaloids biosynthesis.</title>
        <authorList>
            <person name="Wang Y.-J."/>
            <person name="Tian T."/>
            <person name="Huang J.-P."/>
            <person name="Huang S.-X."/>
        </authorList>
    </citation>
    <scope>NUCLEOTIDE SEQUENCE [LARGE SCALE GENOMIC DNA]</scope>
    <source>
        <strain evidence="12">KIB-2018</strain>
        <tissue evidence="12">Leaf</tissue>
    </source>
</reference>
<evidence type="ECO:0000256" key="1">
    <source>
        <dbReference type="ARBA" id="ARBA00004389"/>
    </source>
</evidence>
<dbReference type="InterPro" id="IPR030671">
    <property type="entry name" value="Sec61-beta/Sbh"/>
</dbReference>
<evidence type="ECO:0000313" key="12">
    <source>
        <dbReference type="EMBL" id="KAJ8748961.1"/>
    </source>
</evidence>
<gene>
    <name evidence="12" type="ORF">K2173_013399</name>
</gene>
<keyword evidence="9 11" id="KW-0472">Membrane</keyword>
<evidence type="ECO:0000256" key="11">
    <source>
        <dbReference type="SAM" id="Phobius"/>
    </source>
</evidence>
<evidence type="ECO:0000256" key="10">
    <source>
        <dbReference type="SAM" id="MobiDB-lite"/>
    </source>
</evidence>
<evidence type="ECO:0000256" key="4">
    <source>
        <dbReference type="ARBA" id="ARBA00022692"/>
    </source>
</evidence>
<dbReference type="GO" id="GO:0005784">
    <property type="term" value="C:Sec61 translocon complex"/>
    <property type="evidence" value="ECO:0007669"/>
    <property type="project" value="InterPro"/>
</dbReference>
<evidence type="ECO:0000256" key="6">
    <source>
        <dbReference type="ARBA" id="ARBA00022927"/>
    </source>
</evidence>
<dbReference type="EMBL" id="JAIWQS010000012">
    <property type="protein sequence ID" value="KAJ8748961.1"/>
    <property type="molecule type" value="Genomic_DNA"/>
</dbReference>
<evidence type="ECO:0008006" key="14">
    <source>
        <dbReference type="Google" id="ProtNLM"/>
    </source>
</evidence>